<evidence type="ECO:0000256" key="1">
    <source>
        <dbReference type="ARBA" id="ARBA00006620"/>
    </source>
</evidence>
<evidence type="ECO:0000256" key="4">
    <source>
        <dbReference type="ARBA" id="ARBA00022759"/>
    </source>
</evidence>
<dbReference type="InterPro" id="IPR038570">
    <property type="entry name" value="HicA_sf"/>
</dbReference>
<evidence type="ECO:0000313" key="9">
    <source>
        <dbReference type="Proteomes" id="UP000523821"/>
    </source>
</evidence>
<dbReference type="Gene3D" id="3.30.920.30">
    <property type="entry name" value="Hypothetical protein"/>
    <property type="match status" value="1"/>
</dbReference>
<organism evidence="8 9">
    <name type="scientific">Prosthecomicrobium pneumaticum</name>
    <dbReference type="NCBI Taxonomy" id="81895"/>
    <lineage>
        <taxon>Bacteria</taxon>
        <taxon>Pseudomonadati</taxon>
        <taxon>Pseudomonadota</taxon>
        <taxon>Alphaproteobacteria</taxon>
        <taxon>Hyphomicrobiales</taxon>
        <taxon>Kaistiaceae</taxon>
        <taxon>Prosthecomicrobium</taxon>
    </lineage>
</organism>
<keyword evidence="4" id="KW-0255">Endonuclease</keyword>
<dbReference type="SUPFAM" id="SSF54786">
    <property type="entry name" value="YcfA/nrd intein domain"/>
    <property type="match status" value="1"/>
</dbReference>
<name>A0A7W9CUE1_9HYPH</name>
<dbReference type="RefSeq" id="WP_343061072.1">
    <property type="nucleotide sequence ID" value="NZ_JACHOO010000002.1"/>
</dbReference>
<dbReference type="GO" id="GO:0016787">
    <property type="term" value="F:hydrolase activity"/>
    <property type="evidence" value="ECO:0007669"/>
    <property type="project" value="UniProtKB-KW"/>
</dbReference>
<dbReference type="GO" id="GO:0004519">
    <property type="term" value="F:endonuclease activity"/>
    <property type="evidence" value="ECO:0007669"/>
    <property type="project" value="UniProtKB-KW"/>
</dbReference>
<dbReference type="AlphaFoldDB" id="A0A7W9CUE1"/>
<gene>
    <name evidence="8" type="ORF">GGQ63_000838</name>
</gene>
<evidence type="ECO:0000256" key="5">
    <source>
        <dbReference type="ARBA" id="ARBA00022801"/>
    </source>
</evidence>
<accession>A0A7W9CUE1</accession>
<keyword evidence="2" id="KW-1277">Toxin-antitoxin system</keyword>
<reference evidence="8 9" key="1">
    <citation type="submission" date="2020-08" db="EMBL/GenBank/DDBJ databases">
        <title>Genomic Encyclopedia of Type Strains, Phase IV (KMG-IV): sequencing the most valuable type-strain genomes for metagenomic binning, comparative biology and taxonomic classification.</title>
        <authorList>
            <person name="Goeker M."/>
        </authorList>
    </citation>
    <scope>NUCLEOTIDE SEQUENCE [LARGE SCALE GENOMIC DNA]</scope>
    <source>
        <strain evidence="8 9">DSM 16268</strain>
    </source>
</reference>
<keyword evidence="5" id="KW-0378">Hydrolase</keyword>
<protein>
    <submittedName>
        <fullName evidence="8">Putative RNA binding protein YcfA (HicA-like mRNA interferase family)</fullName>
    </submittedName>
</protein>
<evidence type="ECO:0000256" key="3">
    <source>
        <dbReference type="ARBA" id="ARBA00022722"/>
    </source>
</evidence>
<keyword evidence="6" id="KW-0694">RNA-binding</keyword>
<dbReference type="Pfam" id="PF07927">
    <property type="entry name" value="HicA_toxin"/>
    <property type="match status" value="1"/>
</dbReference>
<dbReference type="Proteomes" id="UP000523821">
    <property type="component" value="Unassembled WGS sequence"/>
</dbReference>
<evidence type="ECO:0000256" key="7">
    <source>
        <dbReference type="ARBA" id="ARBA00023016"/>
    </source>
</evidence>
<proteinExistence type="inferred from homology"/>
<comment type="caution">
    <text evidence="8">The sequence shown here is derived from an EMBL/GenBank/DDBJ whole genome shotgun (WGS) entry which is preliminary data.</text>
</comment>
<keyword evidence="3" id="KW-0540">Nuclease</keyword>
<sequence>MERDSRRLIRRLEKAGWVLERVSGDHHTFKHPEREKLITIPHPRKDLSIGIVRSTYRAAGWDT</sequence>
<evidence type="ECO:0000256" key="2">
    <source>
        <dbReference type="ARBA" id="ARBA00022649"/>
    </source>
</evidence>
<evidence type="ECO:0000256" key="6">
    <source>
        <dbReference type="ARBA" id="ARBA00022884"/>
    </source>
</evidence>
<dbReference type="GO" id="GO:0003729">
    <property type="term" value="F:mRNA binding"/>
    <property type="evidence" value="ECO:0007669"/>
    <property type="project" value="InterPro"/>
</dbReference>
<dbReference type="EMBL" id="JACHOO010000002">
    <property type="protein sequence ID" value="MBB5751786.1"/>
    <property type="molecule type" value="Genomic_DNA"/>
</dbReference>
<comment type="similarity">
    <text evidence="1">Belongs to the HicA mRNA interferase family.</text>
</comment>
<evidence type="ECO:0000313" key="8">
    <source>
        <dbReference type="EMBL" id="MBB5751786.1"/>
    </source>
</evidence>
<keyword evidence="7" id="KW-0346">Stress response</keyword>
<keyword evidence="9" id="KW-1185">Reference proteome</keyword>
<dbReference type="InterPro" id="IPR012933">
    <property type="entry name" value="HicA_mRNA_interferase"/>
</dbReference>